<dbReference type="EMBL" id="BLLF01000893">
    <property type="protein sequence ID" value="GFH15737.1"/>
    <property type="molecule type" value="Genomic_DNA"/>
</dbReference>
<sequence length="34" mass="3240">MQQLQLGDVKPGSSGATDVATSGSGPLLPAGSVI</sequence>
<name>A0A699YZQ4_HAELA</name>
<keyword evidence="3" id="KW-1185">Reference proteome</keyword>
<dbReference type="Proteomes" id="UP000485058">
    <property type="component" value="Unassembled WGS sequence"/>
</dbReference>
<organism evidence="2 3">
    <name type="scientific">Haematococcus lacustris</name>
    <name type="common">Green alga</name>
    <name type="synonym">Haematococcus pluvialis</name>
    <dbReference type="NCBI Taxonomy" id="44745"/>
    <lineage>
        <taxon>Eukaryota</taxon>
        <taxon>Viridiplantae</taxon>
        <taxon>Chlorophyta</taxon>
        <taxon>core chlorophytes</taxon>
        <taxon>Chlorophyceae</taxon>
        <taxon>CS clade</taxon>
        <taxon>Chlamydomonadales</taxon>
        <taxon>Haematococcaceae</taxon>
        <taxon>Haematococcus</taxon>
    </lineage>
</organism>
<evidence type="ECO:0000256" key="1">
    <source>
        <dbReference type="SAM" id="MobiDB-lite"/>
    </source>
</evidence>
<evidence type="ECO:0000313" key="2">
    <source>
        <dbReference type="EMBL" id="GFH15737.1"/>
    </source>
</evidence>
<gene>
    <name evidence="2" type="ORF">HaLaN_12027</name>
</gene>
<feature type="non-terminal residue" evidence="2">
    <location>
        <position position="1"/>
    </location>
</feature>
<comment type="caution">
    <text evidence="2">The sequence shown here is derived from an EMBL/GenBank/DDBJ whole genome shotgun (WGS) entry which is preliminary data.</text>
</comment>
<feature type="region of interest" description="Disordered" evidence="1">
    <location>
        <begin position="1"/>
        <end position="34"/>
    </location>
</feature>
<reference evidence="2 3" key="1">
    <citation type="submission" date="2020-02" db="EMBL/GenBank/DDBJ databases">
        <title>Draft genome sequence of Haematococcus lacustris strain NIES-144.</title>
        <authorList>
            <person name="Morimoto D."/>
            <person name="Nakagawa S."/>
            <person name="Yoshida T."/>
            <person name="Sawayama S."/>
        </authorList>
    </citation>
    <scope>NUCLEOTIDE SEQUENCE [LARGE SCALE GENOMIC DNA]</scope>
    <source>
        <strain evidence="2 3">NIES-144</strain>
    </source>
</reference>
<accession>A0A699YZQ4</accession>
<protein>
    <submittedName>
        <fullName evidence="2">Uncharacterized protein</fullName>
    </submittedName>
</protein>
<proteinExistence type="predicted"/>
<evidence type="ECO:0000313" key="3">
    <source>
        <dbReference type="Proteomes" id="UP000485058"/>
    </source>
</evidence>
<feature type="compositionally biased region" description="Polar residues" evidence="1">
    <location>
        <begin position="14"/>
        <end position="24"/>
    </location>
</feature>
<dbReference type="AlphaFoldDB" id="A0A699YZQ4"/>